<dbReference type="CDD" id="cd04301">
    <property type="entry name" value="NAT_SF"/>
    <property type="match status" value="1"/>
</dbReference>
<accession>A0A918CN36</accession>
<evidence type="ECO:0000259" key="1">
    <source>
        <dbReference type="PROSITE" id="PS51186"/>
    </source>
</evidence>
<reference evidence="2" key="1">
    <citation type="journal article" date="2014" name="Int. J. Syst. Evol. Microbiol.">
        <title>Complete genome sequence of Corynebacterium casei LMG S-19264T (=DSM 44701T), isolated from a smear-ripened cheese.</title>
        <authorList>
            <consortium name="US DOE Joint Genome Institute (JGI-PGF)"/>
            <person name="Walter F."/>
            <person name="Albersmeier A."/>
            <person name="Kalinowski J."/>
            <person name="Ruckert C."/>
        </authorList>
    </citation>
    <scope>NUCLEOTIDE SEQUENCE</scope>
    <source>
        <strain evidence="2">JCM 31311</strain>
    </source>
</reference>
<dbReference type="InterPro" id="IPR000182">
    <property type="entry name" value="GNAT_dom"/>
</dbReference>
<dbReference type="Proteomes" id="UP000603865">
    <property type="component" value="Unassembled WGS sequence"/>
</dbReference>
<dbReference type="EMBL" id="BMQL01000055">
    <property type="protein sequence ID" value="GGR32429.1"/>
    <property type="molecule type" value="Genomic_DNA"/>
</dbReference>
<dbReference type="AlphaFoldDB" id="A0A918CN36"/>
<dbReference type="GO" id="GO:0016747">
    <property type="term" value="F:acyltransferase activity, transferring groups other than amino-acyl groups"/>
    <property type="evidence" value="ECO:0007669"/>
    <property type="project" value="InterPro"/>
</dbReference>
<evidence type="ECO:0000313" key="3">
    <source>
        <dbReference type="Proteomes" id="UP000603865"/>
    </source>
</evidence>
<dbReference type="Pfam" id="PF00583">
    <property type="entry name" value="Acetyltransf_1"/>
    <property type="match status" value="1"/>
</dbReference>
<organism evidence="2 3">
    <name type="scientific">Deinococcus ruber</name>
    <dbReference type="NCBI Taxonomy" id="1848197"/>
    <lineage>
        <taxon>Bacteria</taxon>
        <taxon>Thermotogati</taxon>
        <taxon>Deinococcota</taxon>
        <taxon>Deinococci</taxon>
        <taxon>Deinococcales</taxon>
        <taxon>Deinococcaceae</taxon>
        <taxon>Deinococcus</taxon>
    </lineage>
</organism>
<keyword evidence="3" id="KW-1185">Reference proteome</keyword>
<evidence type="ECO:0000313" key="2">
    <source>
        <dbReference type="EMBL" id="GGR32429.1"/>
    </source>
</evidence>
<gene>
    <name evidence="2" type="ORF">GCM10008957_48650</name>
</gene>
<reference evidence="2" key="2">
    <citation type="submission" date="2020-09" db="EMBL/GenBank/DDBJ databases">
        <authorList>
            <person name="Sun Q."/>
            <person name="Ohkuma M."/>
        </authorList>
    </citation>
    <scope>NUCLEOTIDE SEQUENCE</scope>
    <source>
        <strain evidence="2">JCM 31311</strain>
    </source>
</reference>
<protein>
    <submittedName>
        <fullName evidence="2">N-acetyltransferase</fullName>
    </submittedName>
</protein>
<proteinExistence type="predicted"/>
<dbReference type="Gene3D" id="3.40.630.30">
    <property type="match status" value="1"/>
</dbReference>
<feature type="domain" description="N-acetyltransferase" evidence="1">
    <location>
        <begin position="3"/>
        <end position="154"/>
    </location>
</feature>
<sequence>MNPSIRAFIAADIPACLELFDSNCPPFFDASERADYQAFLSDPADHGTYFVMEDGAEVVACGGVWHGGNLAADAAGLSWGMVRGDLHGRGLGRQLVVYRLGWIRQHFPEVREVQIDTSQHTQGYYARHGFQVVSRRPDGFAPGLDEIKMALTLEGS</sequence>
<dbReference type="PROSITE" id="PS51186">
    <property type="entry name" value="GNAT"/>
    <property type="match status" value="1"/>
</dbReference>
<dbReference type="SUPFAM" id="SSF55729">
    <property type="entry name" value="Acyl-CoA N-acyltransferases (Nat)"/>
    <property type="match status" value="1"/>
</dbReference>
<comment type="caution">
    <text evidence="2">The sequence shown here is derived from an EMBL/GenBank/DDBJ whole genome shotgun (WGS) entry which is preliminary data.</text>
</comment>
<name>A0A918CN36_9DEIO</name>
<dbReference type="RefSeq" id="WP_189093116.1">
    <property type="nucleotide sequence ID" value="NZ_BMQL01000055.1"/>
</dbReference>
<dbReference type="InterPro" id="IPR016181">
    <property type="entry name" value="Acyl_CoA_acyltransferase"/>
</dbReference>